<dbReference type="Proteomes" id="UP001159405">
    <property type="component" value="Unassembled WGS sequence"/>
</dbReference>
<keyword evidence="3" id="KW-0732">Signal</keyword>
<dbReference type="EMBL" id="CALNXK010000114">
    <property type="protein sequence ID" value="CAH3159594.1"/>
    <property type="molecule type" value="Genomic_DNA"/>
</dbReference>
<organism evidence="7 8">
    <name type="scientific">Porites lobata</name>
    <dbReference type="NCBI Taxonomy" id="104759"/>
    <lineage>
        <taxon>Eukaryota</taxon>
        <taxon>Metazoa</taxon>
        <taxon>Cnidaria</taxon>
        <taxon>Anthozoa</taxon>
        <taxon>Hexacorallia</taxon>
        <taxon>Scleractinia</taxon>
        <taxon>Fungiina</taxon>
        <taxon>Poritidae</taxon>
        <taxon>Porites</taxon>
    </lineage>
</organism>
<dbReference type="SMART" id="SM00041">
    <property type="entry name" value="CT"/>
    <property type="match status" value="1"/>
</dbReference>
<evidence type="ECO:0000256" key="1">
    <source>
        <dbReference type="ARBA" id="ARBA00004613"/>
    </source>
</evidence>
<proteinExistence type="predicted"/>
<keyword evidence="8" id="KW-1185">Reference proteome</keyword>
<comment type="caution">
    <text evidence="7">The sequence shown here is derived from an EMBL/GenBank/DDBJ whole genome shotgun (WGS) entry which is preliminary data.</text>
</comment>
<dbReference type="Pfam" id="PF03045">
    <property type="entry name" value="DAN"/>
    <property type="match status" value="1"/>
</dbReference>
<dbReference type="PROSITE" id="PS01225">
    <property type="entry name" value="CTCK_2"/>
    <property type="match status" value="1"/>
</dbReference>
<sequence length="165" mass="18987">MGSEDLVMMSNLMFNFSIKDCFIFPLEKKMIFSLLYLLAFLIGVTVSRPSKVQKDGLTANPDDEIFIMRKSDLRSDWCKTRPLKQTIKVPGCLPVQVMNNFCYGQCNSLYIPNHASEQPLFESCTTCVPQRSFTKTVTLRCPSLPVKFRKHRYLHSKKCRCTSVK</sequence>
<protein>
    <recommendedName>
        <fullName evidence="6">CTCK domain-containing protein</fullName>
    </recommendedName>
</protein>
<evidence type="ECO:0000313" key="7">
    <source>
        <dbReference type="EMBL" id="CAH3159594.1"/>
    </source>
</evidence>
<comment type="caution">
    <text evidence="5">Lacks conserved residue(s) required for the propagation of feature annotation.</text>
</comment>
<dbReference type="InterPro" id="IPR004133">
    <property type="entry name" value="DAN_dom"/>
</dbReference>
<accession>A0ABN8Q8P1</accession>
<evidence type="ECO:0000256" key="3">
    <source>
        <dbReference type="ARBA" id="ARBA00022729"/>
    </source>
</evidence>
<keyword evidence="2" id="KW-0964">Secreted</keyword>
<keyword evidence="4 5" id="KW-1015">Disulfide bond</keyword>
<gene>
    <name evidence="7" type="ORF">PLOB_00003816</name>
</gene>
<dbReference type="PANTHER" id="PTHR15283">
    <property type="entry name" value="GREMLIN 1"/>
    <property type="match status" value="1"/>
</dbReference>
<evidence type="ECO:0000313" key="8">
    <source>
        <dbReference type="Proteomes" id="UP001159405"/>
    </source>
</evidence>
<dbReference type="Gene3D" id="2.10.90.10">
    <property type="entry name" value="Cystine-knot cytokines"/>
    <property type="match status" value="1"/>
</dbReference>
<evidence type="ECO:0000256" key="4">
    <source>
        <dbReference type="ARBA" id="ARBA00023157"/>
    </source>
</evidence>
<name>A0ABN8Q8P1_9CNID</name>
<dbReference type="InterPro" id="IPR006207">
    <property type="entry name" value="Cys_knot_C"/>
</dbReference>
<dbReference type="PANTHER" id="PTHR15283:SF4">
    <property type="entry name" value="BURSICON"/>
    <property type="match status" value="1"/>
</dbReference>
<comment type="subcellular location">
    <subcellularLocation>
        <location evidence="1">Secreted</location>
    </subcellularLocation>
</comment>
<feature type="disulfide bond" evidence="5">
    <location>
        <begin position="92"/>
        <end position="141"/>
    </location>
</feature>
<dbReference type="InterPro" id="IPR029034">
    <property type="entry name" value="Cystine-knot_cytokine"/>
</dbReference>
<evidence type="ECO:0000259" key="6">
    <source>
        <dbReference type="PROSITE" id="PS01225"/>
    </source>
</evidence>
<reference evidence="7 8" key="1">
    <citation type="submission" date="2022-05" db="EMBL/GenBank/DDBJ databases">
        <authorList>
            <consortium name="Genoscope - CEA"/>
            <person name="William W."/>
        </authorList>
    </citation>
    <scope>NUCLEOTIDE SEQUENCE [LARGE SCALE GENOMIC DNA]</scope>
</reference>
<evidence type="ECO:0000256" key="5">
    <source>
        <dbReference type="PROSITE-ProRule" id="PRU00039"/>
    </source>
</evidence>
<feature type="domain" description="CTCK" evidence="6">
    <location>
        <begin position="78"/>
        <end position="165"/>
    </location>
</feature>
<evidence type="ECO:0000256" key="2">
    <source>
        <dbReference type="ARBA" id="ARBA00022525"/>
    </source>
</evidence>